<dbReference type="Proteomes" id="UP000633601">
    <property type="component" value="Unassembled WGS sequence"/>
</dbReference>
<evidence type="ECO:0000256" key="3">
    <source>
        <dbReference type="SAM" id="MobiDB-lite"/>
    </source>
</evidence>
<sequence>MNRMSIEERRAQIVDAAMSIAVRDGVEAVTVRGVAAEAGISLGTVHYCFEDKDAMLRAMGHSLAVVASEPVRMAMDPTKDVYEIAHAAADGLWEGLTPRRHMRLLTFEFATAGSRNRALRPVAKAHLEQTWAMTQGILDQLSRIAGITYSIDTPFLSRIVAGYIDGIEIAWLVQQDDDAAIRSFHALADYVLSLVVHPDGAAPGARPVAGPGAPPDAGPDAAAPAAR</sequence>
<feature type="domain" description="HTH tetR-type" evidence="4">
    <location>
        <begin position="7"/>
        <end position="67"/>
    </location>
</feature>
<dbReference type="Pfam" id="PF00440">
    <property type="entry name" value="TetR_N"/>
    <property type="match status" value="1"/>
</dbReference>
<name>A0ABR8UZ57_9CELL</name>
<keyword evidence="6" id="KW-1185">Reference proteome</keyword>
<dbReference type="InterPro" id="IPR050109">
    <property type="entry name" value="HTH-type_TetR-like_transc_reg"/>
</dbReference>
<evidence type="ECO:0000259" key="4">
    <source>
        <dbReference type="PROSITE" id="PS50977"/>
    </source>
</evidence>
<organism evidence="5 6">
    <name type="scientific">Oerskovia gallyi</name>
    <dbReference type="NCBI Taxonomy" id="2762226"/>
    <lineage>
        <taxon>Bacteria</taxon>
        <taxon>Bacillati</taxon>
        <taxon>Actinomycetota</taxon>
        <taxon>Actinomycetes</taxon>
        <taxon>Micrococcales</taxon>
        <taxon>Cellulomonadaceae</taxon>
        <taxon>Oerskovia</taxon>
    </lineage>
</organism>
<dbReference type="EMBL" id="JACSQE010000003">
    <property type="protein sequence ID" value="MBD7997822.1"/>
    <property type="molecule type" value="Genomic_DNA"/>
</dbReference>
<gene>
    <name evidence="5" type="ORF">H9640_04565</name>
</gene>
<dbReference type="Gene3D" id="1.10.357.10">
    <property type="entry name" value="Tetracycline Repressor, domain 2"/>
    <property type="match status" value="1"/>
</dbReference>
<feature type="compositionally biased region" description="Low complexity" evidence="3">
    <location>
        <begin position="218"/>
        <end position="227"/>
    </location>
</feature>
<evidence type="ECO:0000313" key="6">
    <source>
        <dbReference type="Proteomes" id="UP000633601"/>
    </source>
</evidence>
<dbReference type="InterPro" id="IPR001647">
    <property type="entry name" value="HTH_TetR"/>
</dbReference>
<dbReference type="PANTHER" id="PTHR30055:SF226">
    <property type="entry name" value="HTH-TYPE TRANSCRIPTIONAL REGULATOR PKSA"/>
    <property type="match status" value="1"/>
</dbReference>
<feature type="region of interest" description="Disordered" evidence="3">
    <location>
        <begin position="203"/>
        <end position="227"/>
    </location>
</feature>
<reference evidence="5 6" key="1">
    <citation type="submission" date="2020-08" db="EMBL/GenBank/DDBJ databases">
        <title>A Genomic Blueprint of the Chicken Gut Microbiome.</title>
        <authorList>
            <person name="Gilroy R."/>
            <person name="Ravi A."/>
            <person name="Getino M."/>
            <person name="Pursley I."/>
            <person name="Horton D.L."/>
            <person name="Alikhan N.-F."/>
            <person name="Baker D."/>
            <person name="Gharbi K."/>
            <person name="Hall N."/>
            <person name="Watson M."/>
            <person name="Adriaenssens E.M."/>
            <person name="Foster-Nyarko E."/>
            <person name="Jarju S."/>
            <person name="Secka A."/>
            <person name="Antonio M."/>
            <person name="Oren A."/>
            <person name="Chaudhuri R."/>
            <person name="La Ragione R.M."/>
            <person name="Hildebrand F."/>
            <person name="Pallen M.J."/>
        </authorList>
    </citation>
    <scope>NUCLEOTIDE SEQUENCE [LARGE SCALE GENOMIC DNA]</scope>
    <source>
        <strain evidence="5 6">Sa2CUA8</strain>
    </source>
</reference>
<evidence type="ECO:0000313" key="5">
    <source>
        <dbReference type="EMBL" id="MBD7997822.1"/>
    </source>
</evidence>
<dbReference type="InterPro" id="IPR009057">
    <property type="entry name" value="Homeodomain-like_sf"/>
</dbReference>
<evidence type="ECO:0000256" key="2">
    <source>
        <dbReference type="PROSITE-ProRule" id="PRU00335"/>
    </source>
</evidence>
<dbReference type="PRINTS" id="PR00455">
    <property type="entry name" value="HTHTETR"/>
</dbReference>
<protein>
    <submittedName>
        <fullName evidence="5">TetR family transcriptional regulator</fullName>
    </submittedName>
</protein>
<proteinExistence type="predicted"/>
<keyword evidence="1 2" id="KW-0238">DNA-binding</keyword>
<feature type="DNA-binding region" description="H-T-H motif" evidence="2">
    <location>
        <begin position="30"/>
        <end position="49"/>
    </location>
</feature>
<dbReference type="InterPro" id="IPR036271">
    <property type="entry name" value="Tet_transcr_reg_TetR-rel_C_sf"/>
</dbReference>
<accession>A0ABR8UZ57</accession>
<evidence type="ECO:0000256" key="1">
    <source>
        <dbReference type="ARBA" id="ARBA00023125"/>
    </source>
</evidence>
<dbReference type="SUPFAM" id="SSF46689">
    <property type="entry name" value="Homeodomain-like"/>
    <property type="match status" value="1"/>
</dbReference>
<dbReference type="PROSITE" id="PS50977">
    <property type="entry name" value="HTH_TETR_2"/>
    <property type="match status" value="1"/>
</dbReference>
<comment type="caution">
    <text evidence="5">The sequence shown here is derived from an EMBL/GenBank/DDBJ whole genome shotgun (WGS) entry which is preliminary data.</text>
</comment>
<dbReference type="SUPFAM" id="SSF48498">
    <property type="entry name" value="Tetracyclin repressor-like, C-terminal domain"/>
    <property type="match status" value="1"/>
</dbReference>
<dbReference type="PANTHER" id="PTHR30055">
    <property type="entry name" value="HTH-TYPE TRANSCRIPTIONAL REGULATOR RUTR"/>
    <property type="match status" value="1"/>
</dbReference>